<evidence type="ECO:0000256" key="1">
    <source>
        <dbReference type="SAM" id="MobiDB-lite"/>
    </source>
</evidence>
<evidence type="ECO:0000313" key="5">
    <source>
        <dbReference type="Proteomes" id="UP000076929"/>
    </source>
</evidence>
<keyword evidence="5" id="KW-1185">Reference proteome</keyword>
<evidence type="ECO:0000256" key="3">
    <source>
        <dbReference type="SAM" id="SignalP"/>
    </source>
</evidence>
<dbReference type="KEGG" id="ccjz:ccrud_13220"/>
<evidence type="ECO:0000313" key="4">
    <source>
        <dbReference type="EMBL" id="ANE05064.1"/>
    </source>
</evidence>
<accession>A0A172QWH1</accession>
<protein>
    <submittedName>
        <fullName evidence="4">Uncharacterized protein</fullName>
    </submittedName>
</protein>
<dbReference type="InterPro" id="IPR026466">
    <property type="entry name" value="Fim_isopep_form_D2_dom"/>
</dbReference>
<feature type="transmembrane region" description="Helical" evidence="2">
    <location>
        <begin position="354"/>
        <end position="375"/>
    </location>
</feature>
<keyword evidence="3" id="KW-0732">Signal</keyword>
<feature type="signal peptide" evidence="3">
    <location>
        <begin position="1"/>
        <end position="33"/>
    </location>
</feature>
<feature type="chain" id="PRO_5007999904" evidence="3">
    <location>
        <begin position="34"/>
        <end position="381"/>
    </location>
</feature>
<evidence type="ECO:0000256" key="2">
    <source>
        <dbReference type="SAM" id="Phobius"/>
    </source>
</evidence>
<dbReference type="NCBIfam" id="TIGR04226">
    <property type="entry name" value="RrgB_K2N_iso_D2"/>
    <property type="match status" value="1"/>
</dbReference>
<keyword evidence="2" id="KW-0812">Transmembrane</keyword>
<dbReference type="Gene3D" id="2.60.40.740">
    <property type="match status" value="1"/>
</dbReference>
<reference evidence="4 5" key="1">
    <citation type="submission" date="2016-05" db="EMBL/GenBank/DDBJ databases">
        <title>Complete genome sequence of Corynebacterium crudilactis, a new Corynebacterium species isolated from raw cow's milk.</title>
        <authorList>
            <person name="Christian R."/>
            <person name="Zimmermann J."/>
            <person name="Lipski A."/>
            <person name="Kalinowski J."/>
        </authorList>
    </citation>
    <scope>NUCLEOTIDE SEQUENCE [LARGE SCALE GENOMIC DNA]</scope>
    <source>
        <strain evidence="4 5">JZ16</strain>
    </source>
</reference>
<organism evidence="4 5">
    <name type="scientific">Corynebacterium crudilactis</name>
    <dbReference type="NCBI Taxonomy" id="1652495"/>
    <lineage>
        <taxon>Bacteria</taxon>
        <taxon>Bacillati</taxon>
        <taxon>Actinomycetota</taxon>
        <taxon>Actinomycetes</taxon>
        <taxon>Mycobacteriales</taxon>
        <taxon>Corynebacteriaceae</taxon>
        <taxon>Corynebacterium</taxon>
    </lineage>
</organism>
<sequence>MTSRTSQPLMRLLTLLTLLLVALVMALPVTASAQTQLGSVTIKKLPTSLDTPGVHPVRFELTGGDLAAPLILYSDTDTVRFDDLTPGTYHARELATRTGDVARATSAAFTVAIPDNEGRVDVTAFPKPQPLTLQKSADVSTVVPGSRVTYVLDGSVPLPDTNGQLHRYVLHDALPEGLTPTGDSSLRILVDDRTVPLGAGVDYTVRTENNTVTATLTPAGLERLAAERAEHDDVIVRFAFGVRVSTALQPGTTLTNIGLLYPDGYPEDGDDSVISNEHVLPVTSQSGLVIPILPIFPGSFFPGSSGSSTPGAPGPTAGPTPGDDSLSKDSPTVPGVQATPERPVRSDALASTGASILGTVALGAFLSLIGITFYMRGRRVH</sequence>
<gene>
    <name evidence="4" type="ORF">ccrud_13220</name>
</gene>
<feature type="region of interest" description="Disordered" evidence="1">
    <location>
        <begin position="304"/>
        <end position="345"/>
    </location>
</feature>
<proteinExistence type="predicted"/>
<dbReference type="Proteomes" id="UP000076929">
    <property type="component" value="Chromosome"/>
</dbReference>
<dbReference type="RefSeq" id="WP_066568825.1">
    <property type="nucleotide sequence ID" value="NZ_CP015622.1"/>
</dbReference>
<keyword evidence="2" id="KW-0472">Membrane</keyword>
<dbReference type="AlphaFoldDB" id="A0A172QWH1"/>
<name>A0A172QWH1_9CORY</name>
<dbReference type="STRING" id="1652495.ccrud_13220"/>
<dbReference type="EMBL" id="CP015622">
    <property type="protein sequence ID" value="ANE05064.1"/>
    <property type="molecule type" value="Genomic_DNA"/>
</dbReference>
<keyword evidence="2" id="KW-1133">Transmembrane helix</keyword>